<dbReference type="InterPro" id="IPR030890">
    <property type="entry name" value="LP_HExxH_w_TonB"/>
</dbReference>
<accession>A0A1W2CY41</accession>
<dbReference type="STRING" id="475255.SAMN04488101_10566"/>
<proteinExistence type="predicted"/>
<keyword evidence="1" id="KW-0449">Lipoprotein</keyword>
<keyword evidence="1" id="KW-0378">Hydrolase</keyword>
<gene>
    <name evidence="1" type="ORF">SAMN04488101_10566</name>
</gene>
<dbReference type="Proteomes" id="UP000192678">
    <property type="component" value="Unassembled WGS sequence"/>
</dbReference>
<dbReference type="EMBL" id="FWYB01000005">
    <property type="protein sequence ID" value="SMC90080.1"/>
    <property type="molecule type" value="Genomic_DNA"/>
</dbReference>
<sequence>MKNIYTLLLASLFCMMLSCKKSENLNKEIIGLGGDTWAQGPLDQWLFTNFTEPYNISVKYRWDGTEYDNSKTLTPVKIDKVQPLMEVVKSVWIEPYVAEAGQNFIKKYAPKNYILVGSLQYNAGGTVTLGEAGGGVKVTLFNVNNFSKTDREISKRILKTIHHEFTHILNQTINFQKEFPQVTPAGYTADWNNRPLVAGNGGFITQYSQASPDEDFAEMTAIMLTEGKAGYEAILKPLPAPAIAAIRTKQDMVVNYFKQSYGIDFYNLQNRVQAALNQNSPLLPSTYLAFGGLYTTVTGISPDLAGQSADFTAVFNAAKTGLAGLSSRVLSNVALVYGAAGQVTLRVNYLNSAGSALVANFTYNVATDANGNINLTLATADANGLVIAPGIVALTNYLTQNKFSYKWFYSGDFKSEYIGLHKTADVNSFFFGVYGN</sequence>
<dbReference type="NCBIfam" id="TIGR04549">
    <property type="entry name" value="LP_HExxH_w_tonB"/>
    <property type="match status" value="1"/>
</dbReference>
<dbReference type="AlphaFoldDB" id="A0A1W2CY41"/>
<dbReference type="PROSITE" id="PS51257">
    <property type="entry name" value="PROKAR_LIPOPROTEIN"/>
    <property type="match status" value="1"/>
</dbReference>
<dbReference type="RefSeq" id="WP_084289415.1">
    <property type="nucleotide sequence ID" value="NZ_FWYB01000005.1"/>
</dbReference>
<keyword evidence="2" id="KW-1185">Reference proteome</keyword>
<dbReference type="GO" id="GO:0016787">
    <property type="term" value="F:hydrolase activity"/>
    <property type="evidence" value="ECO:0007669"/>
    <property type="project" value="UniProtKB-KW"/>
</dbReference>
<organism evidence="1 2">
    <name type="scientific">Pedobacter nyackensis</name>
    <dbReference type="NCBI Taxonomy" id="475255"/>
    <lineage>
        <taxon>Bacteria</taxon>
        <taxon>Pseudomonadati</taxon>
        <taxon>Bacteroidota</taxon>
        <taxon>Sphingobacteriia</taxon>
        <taxon>Sphingobacteriales</taxon>
        <taxon>Sphingobacteriaceae</taxon>
        <taxon>Pedobacter</taxon>
    </lineage>
</organism>
<dbReference type="OrthoDB" id="1113652at2"/>
<dbReference type="Gene3D" id="3.40.390.70">
    <property type="match status" value="1"/>
</dbReference>
<protein>
    <submittedName>
        <fullName evidence="1">Substrate import-associated zinc metallohydrolase lipoprotein</fullName>
    </submittedName>
</protein>
<evidence type="ECO:0000313" key="2">
    <source>
        <dbReference type="Proteomes" id="UP000192678"/>
    </source>
</evidence>
<evidence type="ECO:0000313" key="1">
    <source>
        <dbReference type="EMBL" id="SMC90080.1"/>
    </source>
</evidence>
<dbReference type="Pfam" id="PF15890">
    <property type="entry name" value="Peptidase_Mx1"/>
    <property type="match status" value="1"/>
</dbReference>
<name>A0A1W2CY41_9SPHI</name>
<reference evidence="1 2" key="1">
    <citation type="submission" date="2017-04" db="EMBL/GenBank/DDBJ databases">
        <authorList>
            <person name="Afonso C.L."/>
            <person name="Miller P.J."/>
            <person name="Scott M.A."/>
            <person name="Spackman E."/>
            <person name="Goraichik I."/>
            <person name="Dimitrov K.M."/>
            <person name="Suarez D.L."/>
            <person name="Swayne D.E."/>
        </authorList>
    </citation>
    <scope>NUCLEOTIDE SEQUENCE [LARGE SCALE GENOMIC DNA]</scope>
    <source>
        <strain evidence="1 2">DSM 19625</strain>
    </source>
</reference>